<keyword evidence="4" id="KW-0963">Cytoplasm</keyword>
<dbReference type="Gene3D" id="2.30.29.30">
    <property type="entry name" value="Pleckstrin-homology domain (PH domain)/Phosphotyrosine-binding domain (PTB)"/>
    <property type="match status" value="1"/>
</dbReference>
<evidence type="ECO:0000256" key="1">
    <source>
        <dbReference type="ARBA" id="ARBA00004123"/>
    </source>
</evidence>
<dbReference type="InterPro" id="IPR001849">
    <property type="entry name" value="PH_domain"/>
</dbReference>
<dbReference type="SUPFAM" id="SSF50729">
    <property type="entry name" value="PH domain-like"/>
    <property type="match status" value="1"/>
</dbReference>
<evidence type="ECO:0000313" key="10">
    <source>
        <dbReference type="Proteomes" id="UP001497482"/>
    </source>
</evidence>
<evidence type="ECO:0000256" key="4">
    <source>
        <dbReference type="ARBA" id="ARBA00022490"/>
    </source>
</evidence>
<dbReference type="PANTHER" id="PTHR15871">
    <property type="entry name" value="PH DOMAIN-CONTAINING PROTEIN"/>
    <property type="match status" value="1"/>
</dbReference>
<organism evidence="9 10">
    <name type="scientific">Knipowitschia caucasica</name>
    <name type="common">Caucasian dwarf goby</name>
    <name type="synonym">Pomatoschistus caucasicus</name>
    <dbReference type="NCBI Taxonomy" id="637954"/>
    <lineage>
        <taxon>Eukaryota</taxon>
        <taxon>Metazoa</taxon>
        <taxon>Chordata</taxon>
        <taxon>Craniata</taxon>
        <taxon>Vertebrata</taxon>
        <taxon>Euteleostomi</taxon>
        <taxon>Actinopterygii</taxon>
        <taxon>Neopterygii</taxon>
        <taxon>Teleostei</taxon>
        <taxon>Neoteleostei</taxon>
        <taxon>Acanthomorphata</taxon>
        <taxon>Gobiaria</taxon>
        <taxon>Gobiiformes</taxon>
        <taxon>Gobioidei</taxon>
        <taxon>Gobiidae</taxon>
        <taxon>Gobiinae</taxon>
        <taxon>Knipowitschia</taxon>
    </lineage>
</organism>
<evidence type="ECO:0000259" key="8">
    <source>
        <dbReference type="PROSITE" id="PS50003"/>
    </source>
</evidence>
<accession>A0AAV2MEC6</accession>
<dbReference type="PANTHER" id="PTHR15871:SF1">
    <property type="entry name" value="PLECKSTRIN HOMOLOGY DOMAIN-CONTAINING FAMILY O MEMBER 1"/>
    <property type="match status" value="1"/>
</dbReference>
<dbReference type="GO" id="GO:0005634">
    <property type="term" value="C:nucleus"/>
    <property type="evidence" value="ECO:0007669"/>
    <property type="project" value="UniProtKB-SubCell"/>
</dbReference>
<dbReference type="GO" id="GO:0005737">
    <property type="term" value="C:cytoplasm"/>
    <property type="evidence" value="ECO:0007669"/>
    <property type="project" value="UniProtKB-SubCell"/>
</dbReference>
<evidence type="ECO:0000256" key="6">
    <source>
        <dbReference type="ARBA" id="ARBA00023242"/>
    </source>
</evidence>
<protein>
    <recommendedName>
        <fullName evidence="8">PH domain-containing protein</fullName>
    </recommendedName>
</protein>
<name>A0AAV2MEC6_KNICA</name>
<evidence type="ECO:0000256" key="3">
    <source>
        <dbReference type="ARBA" id="ARBA00004496"/>
    </source>
</evidence>
<feature type="domain" description="PH" evidence="8">
    <location>
        <begin position="1"/>
        <end position="126"/>
    </location>
</feature>
<dbReference type="InterPro" id="IPR043448">
    <property type="entry name" value="PKHO1/2"/>
</dbReference>
<gene>
    <name evidence="9" type="ORF">KC01_LOCUS38044</name>
</gene>
<feature type="compositionally biased region" description="Basic and acidic residues" evidence="7">
    <location>
        <begin position="185"/>
        <end position="196"/>
    </location>
</feature>
<dbReference type="AlphaFoldDB" id="A0AAV2MEC6"/>
<dbReference type="GO" id="GO:0036195">
    <property type="term" value="C:muscle cell projection membrane"/>
    <property type="evidence" value="ECO:0007669"/>
    <property type="project" value="TreeGrafter"/>
</dbReference>
<dbReference type="GO" id="GO:0032587">
    <property type="term" value="C:ruffle membrane"/>
    <property type="evidence" value="ECO:0007669"/>
    <property type="project" value="TreeGrafter"/>
</dbReference>
<dbReference type="Proteomes" id="UP001497482">
    <property type="component" value="Chromosome 7"/>
</dbReference>
<keyword evidence="6" id="KW-0539">Nucleus</keyword>
<dbReference type="PROSITE" id="PS50003">
    <property type="entry name" value="PH_DOMAIN"/>
    <property type="match status" value="1"/>
</dbReference>
<evidence type="ECO:0000256" key="2">
    <source>
        <dbReference type="ARBA" id="ARBA00004370"/>
    </source>
</evidence>
<evidence type="ECO:0000256" key="5">
    <source>
        <dbReference type="ARBA" id="ARBA00023136"/>
    </source>
</evidence>
<keyword evidence="10" id="KW-1185">Reference proteome</keyword>
<dbReference type="EMBL" id="OZ035829">
    <property type="protein sequence ID" value="CAL1611650.1"/>
    <property type="molecule type" value="Genomic_DNA"/>
</dbReference>
<dbReference type="InterPro" id="IPR011993">
    <property type="entry name" value="PH-like_dom_sf"/>
</dbReference>
<dbReference type="GO" id="GO:1901739">
    <property type="term" value="P:regulation of myoblast fusion"/>
    <property type="evidence" value="ECO:0007669"/>
    <property type="project" value="TreeGrafter"/>
</dbReference>
<proteinExistence type="predicted"/>
<reference evidence="9 10" key="1">
    <citation type="submission" date="2024-04" db="EMBL/GenBank/DDBJ databases">
        <authorList>
            <person name="Waldvogel A.-M."/>
            <person name="Schoenle A."/>
        </authorList>
    </citation>
    <scope>NUCLEOTIDE SEQUENCE [LARGE SCALE GENOMIC DNA]</scope>
</reference>
<feature type="region of interest" description="Disordered" evidence="7">
    <location>
        <begin position="184"/>
        <end position="251"/>
    </location>
</feature>
<keyword evidence="5" id="KW-0472">Membrane</keyword>
<evidence type="ECO:0000256" key="7">
    <source>
        <dbReference type="SAM" id="MobiDB-lite"/>
    </source>
</evidence>
<dbReference type="Pfam" id="PF00169">
    <property type="entry name" value="PH"/>
    <property type="match status" value="1"/>
</dbReference>
<comment type="subcellular location">
    <subcellularLocation>
        <location evidence="3">Cytoplasm</location>
    </subcellularLocation>
    <subcellularLocation>
        <location evidence="2">Membrane</location>
    </subcellularLocation>
    <subcellularLocation>
        <location evidence="1">Nucleus</location>
    </subcellularLocation>
</comment>
<feature type="compositionally biased region" description="Low complexity" evidence="7">
    <location>
        <begin position="221"/>
        <end position="231"/>
    </location>
</feature>
<evidence type="ECO:0000313" key="9">
    <source>
        <dbReference type="EMBL" id="CAL1611650.1"/>
    </source>
</evidence>
<sequence length="251" mass="28394">MRDAGTEIGALRRARMGKREAARERTRDGRSGARLCLHVLLVLLLKLLLSLQVKEARRAEEVLDLLDFDVCEEVRKSRSRSKKNHSKFRLIQSHRRGGARVNSVVFLALSPEEKESWIQVLNQALNRAKNRVLDQVTVEDSSLSHLTRDRAKILHTRRLPTRGHLLAVASASSDGALTLDLIQEDQTRDQHPDQTRPKFKSPTETSEKPHTLPRQVVSTRKSLSSEKSLSLDQIPQNSRAEGAVFEDGQQH</sequence>